<evidence type="ECO:0000259" key="11">
    <source>
        <dbReference type="PROSITE" id="PS50929"/>
    </source>
</evidence>
<dbReference type="Gene3D" id="1.20.1560.10">
    <property type="entry name" value="ABC transporter type 1, transmembrane domain"/>
    <property type="match status" value="1"/>
</dbReference>
<dbReference type="InterPro" id="IPR036640">
    <property type="entry name" value="ABC1_TM_sf"/>
</dbReference>
<comment type="caution">
    <text evidence="12">The sequence shown here is derived from an EMBL/GenBank/DDBJ whole genome shotgun (WGS) entry which is preliminary data.</text>
</comment>
<dbReference type="InterPro" id="IPR003439">
    <property type="entry name" value="ABC_transporter-like_ATP-bd"/>
</dbReference>
<evidence type="ECO:0000259" key="10">
    <source>
        <dbReference type="PROSITE" id="PS50893"/>
    </source>
</evidence>
<evidence type="ECO:0000313" key="12">
    <source>
        <dbReference type="EMBL" id="PRH87705.1"/>
    </source>
</evidence>
<dbReference type="PROSITE" id="PS00211">
    <property type="entry name" value="ABC_TRANSPORTER_1"/>
    <property type="match status" value="1"/>
</dbReference>
<dbReference type="InterPro" id="IPR017871">
    <property type="entry name" value="ABC_transporter-like_CS"/>
</dbReference>
<accession>A0A2S9QEF4</accession>
<name>A0A2S9QEF4_9HYPH</name>
<reference evidence="12 13" key="1">
    <citation type="submission" date="2018-02" db="EMBL/GenBank/DDBJ databases">
        <title>Whole genome sequencing of endophytic bacterium.</title>
        <authorList>
            <person name="Eedara R."/>
            <person name="Podile A.R."/>
        </authorList>
    </citation>
    <scope>NUCLEOTIDE SEQUENCE [LARGE SCALE GENOMIC DNA]</scope>
    <source>
        <strain evidence="12 13">RP1T</strain>
    </source>
</reference>
<dbReference type="AlphaFoldDB" id="A0A2S9QEF4"/>
<dbReference type="GO" id="GO:0140359">
    <property type="term" value="F:ABC-type transporter activity"/>
    <property type="evidence" value="ECO:0007669"/>
    <property type="project" value="InterPro"/>
</dbReference>
<keyword evidence="5" id="KW-0547">Nucleotide-binding</keyword>
<evidence type="ECO:0000313" key="13">
    <source>
        <dbReference type="Proteomes" id="UP000237682"/>
    </source>
</evidence>
<dbReference type="PANTHER" id="PTHR11384:SF59">
    <property type="entry name" value="LYSOSOMAL COBALAMIN TRANSPORTER ABCD4"/>
    <property type="match status" value="1"/>
</dbReference>
<evidence type="ECO:0000256" key="3">
    <source>
        <dbReference type="ARBA" id="ARBA00022448"/>
    </source>
</evidence>
<evidence type="ECO:0000256" key="4">
    <source>
        <dbReference type="ARBA" id="ARBA00022692"/>
    </source>
</evidence>
<comment type="subcellular location">
    <subcellularLocation>
        <location evidence="1">Cell membrane</location>
        <topology evidence="1">Multi-pass membrane protein</topology>
    </subcellularLocation>
</comment>
<evidence type="ECO:0000256" key="6">
    <source>
        <dbReference type="ARBA" id="ARBA00022840"/>
    </source>
</evidence>
<dbReference type="InterPro" id="IPR003593">
    <property type="entry name" value="AAA+_ATPase"/>
</dbReference>
<feature type="transmembrane region" description="Helical" evidence="9">
    <location>
        <begin position="150"/>
        <end position="170"/>
    </location>
</feature>
<dbReference type="GO" id="GO:0005524">
    <property type="term" value="F:ATP binding"/>
    <property type="evidence" value="ECO:0007669"/>
    <property type="project" value="UniProtKB-KW"/>
</dbReference>
<dbReference type="InterPro" id="IPR050835">
    <property type="entry name" value="ABC_transporter_sub-D"/>
</dbReference>
<evidence type="ECO:0000256" key="5">
    <source>
        <dbReference type="ARBA" id="ARBA00022741"/>
    </source>
</evidence>
<dbReference type="SMART" id="SM00382">
    <property type="entry name" value="AAA"/>
    <property type="match status" value="1"/>
</dbReference>
<keyword evidence="3" id="KW-0813">Transport</keyword>
<dbReference type="PROSITE" id="PS50929">
    <property type="entry name" value="ABC_TM1F"/>
    <property type="match status" value="1"/>
</dbReference>
<comment type="similarity">
    <text evidence="2">Belongs to the ABC transporter superfamily.</text>
</comment>
<dbReference type="InterPro" id="IPR011527">
    <property type="entry name" value="ABC1_TM_dom"/>
</dbReference>
<keyword evidence="7 9" id="KW-1133">Transmembrane helix</keyword>
<feature type="domain" description="ABC transporter" evidence="10">
    <location>
        <begin position="489"/>
        <end position="705"/>
    </location>
</feature>
<dbReference type="GO" id="GO:0016887">
    <property type="term" value="F:ATP hydrolysis activity"/>
    <property type="evidence" value="ECO:0007669"/>
    <property type="project" value="InterPro"/>
</dbReference>
<evidence type="ECO:0000256" key="2">
    <source>
        <dbReference type="ARBA" id="ARBA00005417"/>
    </source>
</evidence>
<feature type="domain" description="ABC transmembrane type-1" evidence="11">
    <location>
        <begin position="156"/>
        <end position="456"/>
    </location>
</feature>
<keyword evidence="8 9" id="KW-0472">Membrane</keyword>
<dbReference type="SUPFAM" id="SSF90123">
    <property type="entry name" value="ABC transporter transmembrane region"/>
    <property type="match status" value="1"/>
</dbReference>
<keyword evidence="6" id="KW-0067">ATP-binding</keyword>
<dbReference type="PROSITE" id="PS50893">
    <property type="entry name" value="ABC_TRANSPORTER_2"/>
    <property type="match status" value="1"/>
</dbReference>
<dbReference type="OrthoDB" id="9810134at2"/>
<dbReference type="Pfam" id="PF06472">
    <property type="entry name" value="ABC_membrane_2"/>
    <property type="match status" value="1"/>
</dbReference>
<feature type="transmembrane region" description="Helical" evidence="9">
    <location>
        <begin position="313"/>
        <end position="332"/>
    </location>
</feature>
<evidence type="ECO:0000256" key="8">
    <source>
        <dbReference type="ARBA" id="ARBA00023136"/>
    </source>
</evidence>
<dbReference type="GO" id="GO:0005886">
    <property type="term" value="C:plasma membrane"/>
    <property type="evidence" value="ECO:0007669"/>
    <property type="project" value="UniProtKB-SubCell"/>
</dbReference>
<evidence type="ECO:0000256" key="7">
    <source>
        <dbReference type="ARBA" id="ARBA00022989"/>
    </source>
</evidence>
<feature type="transmembrane region" description="Helical" evidence="9">
    <location>
        <begin position="402"/>
        <end position="421"/>
    </location>
</feature>
<dbReference type="EMBL" id="PUEJ01000003">
    <property type="protein sequence ID" value="PRH87705.1"/>
    <property type="molecule type" value="Genomic_DNA"/>
</dbReference>
<dbReference type="CDD" id="cd03223">
    <property type="entry name" value="ABCD_peroxisomal_ALDP"/>
    <property type="match status" value="1"/>
</dbReference>
<dbReference type="RefSeq" id="WP_105861372.1">
    <property type="nucleotide sequence ID" value="NZ_PUEJ01000003.1"/>
</dbReference>
<dbReference type="InterPro" id="IPR027417">
    <property type="entry name" value="P-loop_NTPase"/>
</dbReference>
<organism evidence="12 13">
    <name type="scientific">Labrys okinawensis</name>
    <dbReference type="NCBI Taxonomy" id="346911"/>
    <lineage>
        <taxon>Bacteria</taxon>
        <taxon>Pseudomonadati</taxon>
        <taxon>Pseudomonadota</taxon>
        <taxon>Alphaproteobacteria</taxon>
        <taxon>Hyphomicrobiales</taxon>
        <taxon>Xanthobacteraceae</taxon>
        <taxon>Labrys</taxon>
    </lineage>
</organism>
<feature type="transmembrane region" description="Helical" evidence="9">
    <location>
        <begin position="27"/>
        <end position="43"/>
    </location>
</feature>
<dbReference type="PANTHER" id="PTHR11384">
    <property type="entry name" value="ATP-BINDING CASSETTE, SUB-FAMILY D MEMBER"/>
    <property type="match status" value="1"/>
</dbReference>
<gene>
    <name evidence="12" type="ORF">C5L14_07140</name>
</gene>
<feature type="transmembrane region" description="Helical" evidence="9">
    <location>
        <begin position="190"/>
        <end position="211"/>
    </location>
</feature>
<feature type="transmembrane region" description="Helical" evidence="9">
    <location>
        <begin position="272"/>
        <end position="293"/>
    </location>
</feature>
<evidence type="ECO:0000256" key="9">
    <source>
        <dbReference type="SAM" id="Phobius"/>
    </source>
</evidence>
<feature type="transmembrane region" description="Helical" evidence="9">
    <location>
        <begin position="97"/>
        <end position="116"/>
    </location>
</feature>
<dbReference type="SUPFAM" id="SSF52540">
    <property type="entry name" value="P-loop containing nucleoside triphosphate hydrolases"/>
    <property type="match status" value="1"/>
</dbReference>
<keyword evidence="13" id="KW-1185">Reference proteome</keyword>
<feature type="transmembrane region" description="Helical" evidence="9">
    <location>
        <begin position="55"/>
        <end position="77"/>
    </location>
</feature>
<dbReference type="Pfam" id="PF00005">
    <property type="entry name" value="ABC_tran"/>
    <property type="match status" value="1"/>
</dbReference>
<keyword evidence="4 9" id="KW-0812">Transmembrane</keyword>
<sequence>MIRLLAGLSGLATLAFATGSVLGGVPFYLPILSLVVTGVLLIADGVPVSTSRVPLVVRFLIGLFAFSFIVLAGLVWADEAGLVPEALQSFLPRASSPIIAAILVIVHLVICYVPVVRRIIDMANPFFEARTPTRLSMGYLGSWPMSLRTLGLGLFAIIIVLNVVQVYLLVRFNYWQNLFFTALQQKDGPVFWTQLAVFSMLATVWVIRGMLEMYFTGVLKLYWRQWLSERYVAQWLSDKVSYRLALDRKSTDNPDQRISEDVRDFIDQVFDFYVNIFMTSLSLYAFVQILWQISANFPYSIGNFDLSSVPGYLVWVVLIYAIGVTYLTHLVGRPLIALQFRFQKVEADFRYNLVRVRENSEQIALLHGEEVEQRGLKERFGAIFGTGLSVLYRRIKLTCVTLAYAQANVVLPYLLLAPAYFATQNMTFGVLSQTSDAFGNVQSGVSFFITSYASLAVFKAVVDRLTTFDHAIEQADAARNQGVKIERSVDANALSGSAVDILLPSGETLLEKVGFDIRKDERTLVTGASGSGKTTLFRVLAGIWPYGKGKISEPDEGAIMLLPQRPYFPLGTLARVMAYPLNADSFSKQELAEVLKKVGLSHLADMLDVEQNWAGMLSGGEQQRVAIARAILRKPTWLLLDEATSAMDEKSEASVYNLIREALPETTIVSIGHRSSLAAHHDRRLDVVRENGQSRIEEQPLAAFGTT</sequence>
<dbReference type="Gene3D" id="3.40.50.300">
    <property type="entry name" value="P-loop containing nucleotide triphosphate hydrolases"/>
    <property type="match status" value="1"/>
</dbReference>
<protein>
    <submittedName>
        <fullName evidence="12">ABC transporter</fullName>
    </submittedName>
</protein>
<evidence type="ECO:0000256" key="1">
    <source>
        <dbReference type="ARBA" id="ARBA00004651"/>
    </source>
</evidence>
<dbReference type="Proteomes" id="UP000237682">
    <property type="component" value="Unassembled WGS sequence"/>
</dbReference>
<proteinExistence type="inferred from homology"/>